<evidence type="ECO:0008006" key="4">
    <source>
        <dbReference type="Google" id="ProtNLM"/>
    </source>
</evidence>
<evidence type="ECO:0000313" key="2">
    <source>
        <dbReference type="EMBL" id="GAA5164287.1"/>
    </source>
</evidence>
<keyword evidence="3" id="KW-1185">Reference proteome</keyword>
<proteinExistence type="predicted"/>
<evidence type="ECO:0000256" key="1">
    <source>
        <dbReference type="SAM" id="Phobius"/>
    </source>
</evidence>
<accession>A0ABP9QMI7</accession>
<sequence length="126" mass="12705">MPIMTAGLAALPATKTNQGSALSNVARQTSAALGLAVLNALSTGQQAQLLADRSALLPAADAPPSDAEGIRRLYGHYRELAAQVLATSYANVFLVIAVITGAGALLALFLRKPGVEAAPGAAASMH</sequence>
<reference evidence="3" key="1">
    <citation type="journal article" date="2019" name="Int. J. Syst. Evol. Microbiol.">
        <title>The Global Catalogue of Microorganisms (GCM) 10K type strain sequencing project: providing services to taxonomists for standard genome sequencing and annotation.</title>
        <authorList>
            <consortium name="The Broad Institute Genomics Platform"/>
            <consortium name="The Broad Institute Genome Sequencing Center for Infectious Disease"/>
            <person name="Wu L."/>
            <person name="Ma J."/>
        </authorList>
    </citation>
    <scope>NUCLEOTIDE SEQUENCE [LARGE SCALE GENOMIC DNA]</scope>
    <source>
        <strain evidence="3">JCM 18303</strain>
    </source>
</reference>
<keyword evidence="1" id="KW-0472">Membrane</keyword>
<keyword evidence="1" id="KW-0812">Transmembrane</keyword>
<gene>
    <name evidence="2" type="ORF">GCM10023321_52530</name>
</gene>
<keyword evidence="1" id="KW-1133">Transmembrane helix</keyword>
<dbReference type="InterPro" id="IPR036259">
    <property type="entry name" value="MFS_trans_sf"/>
</dbReference>
<name>A0ABP9QMI7_9PSEU</name>
<dbReference type="SUPFAM" id="SSF103473">
    <property type="entry name" value="MFS general substrate transporter"/>
    <property type="match status" value="1"/>
</dbReference>
<comment type="caution">
    <text evidence="2">The sequence shown here is derived from an EMBL/GenBank/DDBJ whole genome shotgun (WGS) entry which is preliminary data.</text>
</comment>
<dbReference type="Proteomes" id="UP001428817">
    <property type="component" value="Unassembled WGS sequence"/>
</dbReference>
<protein>
    <recommendedName>
        <fullName evidence="4">MFS transporter</fullName>
    </recommendedName>
</protein>
<evidence type="ECO:0000313" key="3">
    <source>
        <dbReference type="Proteomes" id="UP001428817"/>
    </source>
</evidence>
<dbReference type="EMBL" id="BAABJP010000030">
    <property type="protein sequence ID" value="GAA5164287.1"/>
    <property type="molecule type" value="Genomic_DNA"/>
</dbReference>
<organism evidence="2 3">
    <name type="scientific">Pseudonocardia eucalypti</name>
    <dbReference type="NCBI Taxonomy" id="648755"/>
    <lineage>
        <taxon>Bacteria</taxon>
        <taxon>Bacillati</taxon>
        <taxon>Actinomycetota</taxon>
        <taxon>Actinomycetes</taxon>
        <taxon>Pseudonocardiales</taxon>
        <taxon>Pseudonocardiaceae</taxon>
        <taxon>Pseudonocardia</taxon>
    </lineage>
</organism>
<feature type="transmembrane region" description="Helical" evidence="1">
    <location>
        <begin position="89"/>
        <end position="110"/>
    </location>
</feature>